<evidence type="ECO:0000256" key="1">
    <source>
        <dbReference type="ARBA" id="ARBA00006291"/>
    </source>
</evidence>
<evidence type="ECO:0000256" key="3">
    <source>
        <dbReference type="ARBA" id="ARBA00023210"/>
    </source>
</evidence>
<comment type="similarity">
    <text evidence="1 6">Belongs to the MinC family.</text>
</comment>
<dbReference type="Pfam" id="PF03775">
    <property type="entry name" value="MinC_C"/>
    <property type="match status" value="1"/>
</dbReference>
<dbReference type="InterPro" id="IPR036145">
    <property type="entry name" value="MinC_C_sf"/>
</dbReference>
<dbReference type="EMBL" id="NSKD01000004">
    <property type="protein sequence ID" value="PAU80048.1"/>
    <property type="molecule type" value="Genomic_DNA"/>
</dbReference>
<reference evidence="10 11" key="1">
    <citation type="submission" date="2017-08" db="EMBL/GenBank/DDBJ databases">
        <title>Halovibrio sewagensis sp. nov., isolated from wastewater of high salinity.</title>
        <authorList>
            <person name="Dong X."/>
            <person name="Zhang G."/>
        </authorList>
    </citation>
    <scope>NUCLEOTIDE SEQUENCE [LARGE SCALE GENOMIC DNA]</scope>
    <source>
        <strain evidence="10 11">YL5-2</strain>
    </source>
</reference>
<gene>
    <name evidence="6 10" type="primary">minC</name>
    <name evidence="10" type="ORF">CK501_10365</name>
</gene>
<dbReference type="Pfam" id="PF05209">
    <property type="entry name" value="MinC_N"/>
    <property type="match status" value="1"/>
</dbReference>
<evidence type="ECO:0000256" key="6">
    <source>
        <dbReference type="HAMAP-Rule" id="MF_00267"/>
    </source>
</evidence>
<dbReference type="HAMAP" id="MF_00267">
    <property type="entry name" value="MinC"/>
    <property type="match status" value="1"/>
</dbReference>
<protein>
    <recommendedName>
        <fullName evidence="6">Probable septum site-determining protein MinC</fullName>
    </recommendedName>
</protein>
<feature type="domain" description="Septum formation inhibitor MinC N-terminal" evidence="9">
    <location>
        <begin position="15"/>
        <end position="86"/>
    </location>
</feature>
<feature type="domain" description="Septum formation inhibitor MinC C-terminal" evidence="8">
    <location>
        <begin position="147"/>
        <end position="246"/>
    </location>
</feature>
<evidence type="ECO:0000256" key="2">
    <source>
        <dbReference type="ARBA" id="ARBA00022618"/>
    </source>
</evidence>
<dbReference type="GO" id="GO:1901891">
    <property type="term" value="P:regulation of cell septum assembly"/>
    <property type="evidence" value="ECO:0007669"/>
    <property type="project" value="InterPro"/>
</dbReference>
<dbReference type="InterPro" id="IPR016098">
    <property type="entry name" value="CAP/MinC_C"/>
</dbReference>
<dbReference type="SUPFAM" id="SSF63848">
    <property type="entry name" value="Cell-division inhibitor MinC, C-terminal domain"/>
    <property type="match status" value="1"/>
</dbReference>
<dbReference type="Gene3D" id="2.160.20.70">
    <property type="match status" value="1"/>
</dbReference>
<dbReference type="GO" id="GO:0051302">
    <property type="term" value="P:regulation of cell division"/>
    <property type="evidence" value="ECO:0007669"/>
    <property type="project" value="InterPro"/>
</dbReference>
<dbReference type="OrthoDB" id="9794530at2"/>
<organism evidence="10 11">
    <name type="scientific">Halovibrio salipaludis</name>
    <dbReference type="NCBI Taxonomy" id="2032626"/>
    <lineage>
        <taxon>Bacteria</taxon>
        <taxon>Pseudomonadati</taxon>
        <taxon>Pseudomonadota</taxon>
        <taxon>Gammaproteobacteria</taxon>
        <taxon>Oceanospirillales</taxon>
        <taxon>Halomonadaceae</taxon>
        <taxon>Halovibrio</taxon>
    </lineage>
</organism>
<evidence type="ECO:0000256" key="5">
    <source>
        <dbReference type="ARBA" id="ARBA00025606"/>
    </source>
</evidence>
<comment type="subunit">
    <text evidence="6">Interacts with MinD and FtsZ.</text>
</comment>
<evidence type="ECO:0000256" key="7">
    <source>
        <dbReference type="SAM" id="MobiDB-lite"/>
    </source>
</evidence>
<evidence type="ECO:0000259" key="9">
    <source>
        <dbReference type="Pfam" id="PF05209"/>
    </source>
</evidence>
<feature type="compositionally biased region" description="Acidic residues" evidence="7">
    <location>
        <begin position="123"/>
        <end position="132"/>
    </location>
</feature>
<dbReference type="RefSeq" id="WP_095617668.1">
    <property type="nucleotide sequence ID" value="NZ_NSKD01000004.1"/>
</dbReference>
<dbReference type="InterPro" id="IPR013033">
    <property type="entry name" value="MinC"/>
</dbReference>
<evidence type="ECO:0000256" key="4">
    <source>
        <dbReference type="ARBA" id="ARBA00023306"/>
    </source>
</evidence>
<dbReference type="Gene3D" id="3.30.70.260">
    <property type="match status" value="1"/>
</dbReference>
<feature type="region of interest" description="Disordered" evidence="7">
    <location>
        <begin position="111"/>
        <end position="143"/>
    </location>
</feature>
<dbReference type="AlphaFoldDB" id="A0A2A2F532"/>
<evidence type="ECO:0000313" key="10">
    <source>
        <dbReference type="EMBL" id="PAU80048.1"/>
    </source>
</evidence>
<dbReference type="Proteomes" id="UP000218896">
    <property type="component" value="Unassembled WGS sequence"/>
</dbReference>
<evidence type="ECO:0000313" key="11">
    <source>
        <dbReference type="Proteomes" id="UP000218896"/>
    </source>
</evidence>
<evidence type="ECO:0000259" key="8">
    <source>
        <dbReference type="Pfam" id="PF03775"/>
    </source>
</evidence>
<proteinExistence type="inferred from homology"/>
<dbReference type="InterPro" id="IPR007874">
    <property type="entry name" value="MinC_N"/>
</dbReference>
<accession>A0A2A2F532</accession>
<comment type="function">
    <text evidence="5 6">Cell division inhibitor that blocks the formation of polar Z ring septums. Rapidly oscillates between the poles of the cell to destabilize FtsZ filaments that have formed before they mature into polar Z rings. Prevents FtsZ polymerization.</text>
</comment>
<keyword evidence="3 6" id="KW-0717">Septation</keyword>
<name>A0A2A2F532_9GAMM</name>
<dbReference type="GO" id="GO:0000917">
    <property type="term" value="P:division septum assembly"/>
    <property type="evidence" value="ECO:0007669"/>
    <property type="project" value="UniProtKB-KW"/>
</dbReference>
<comment type="caution">
    <text evidence="10">The sequence shown here is derived from an EMBL/GenBank/DDBJ whole genome shotgun (WGS) entry which is preliminary data.</text>
</comment>
<dbReference type="NCBIfam" id="TIGR01222">
    <property type="entry name" value="minC"/>
    <property type="match status" value="1"/>
</dbReference>
<dbReference type="PANTHER" id="PTHR34108">
    <property type="entry name" value="SEPTUM SITE-DETERMINING PROTEIN MINC"/>
    <property type="match status" value="1"/>
</dbReference>
<keyword evidence="4 6" id="KW-0131">Cell cycle</keyword>
<keyword evidence="2 6" id="KW-0132">Cell division</keyword>
<dbReference type="InterPro" id="IPR005526">
    <property type="entry name" value="Septum_form_inhib_MinC_C"/>
</dbReference>
<dbReference type="PANTHER" id="PTHR34108:SF1">
    <property type="entry name" value="SEPTUM SITE-DETERMINING PROTEIN MINC"/>
    <property type="match status" value="1"/>
</dbReference>
<sequence length="251" mass="27028">MSEPAATATENRACFELRGASQTLTVMELHHFDPDALERDLRDKIRQAPNFFRDLPLVIGLDHYEGNAADLDFFQLIGICRTHSIQVLGVRGGDDDIRRLARNAALAWLPGGQASAPRPVPDPEQDTAENTEEGAPAITSTGAGRLVKQPVRSGQQVYAPEGDLIIMAPVGAGAEVLAAGHIHIYGPLRGRALAGVHGDTSASIFCQSLEAELVSVAGHYKISEDLQGDDWRTPARIRLEGDVLTVDPLTR</sequence>
<keyword evidence="11" id="KW-1185">Reference proteome</keyword>
<dbReference type="GO" id="GO:0000902">
    <property type="term" value="P:cell morphogenesis"/>
    <property type="evidence" value="ECO:0007669"/>
    <property type="project" value="InterPro"/>
</dbReference>